<keyword evidence="5" id="KW-0805">Transcription regulation</keyword>
<dbReference type="EC" id="3.4.21.88" evidence="12"/>
<dbReference type="CDD" id="cd06529">
    <property type="entry name" value="S24_LexA-like"/>
    <property type="match status" value="1"/>
</dbReference>
<evidence type="ECO:0000256" key="6">
    <source>
        <dbReference type="ARBA" id="ARBA00023125"/>
    </source>
</evidence>
<keyword evidence="3" id="KW-0227">DNA damage</keyword>
<keyword evidence="6" id="KW-0238">DNA-binding</keyword>
<evidence type="ECO:0000313" key="12">
    <source>
        <dbReference type="EMBL" id="HFM99663.1"/>
    </source>
</evidence>
<keyword evidence="8" id="KW-0234">DNA repair</keyword>
<dbReference type="AlphaFoldDB" id="A0A7C3KG58"/>
<accession>A0A7C3KG58</accession>
<reference evidence="12" key="1">
    <citation type="journal article" date="2020" name="mSystems">
        <title>Genome- and Community-Level Interaction Insights into Carbon Utilization and Element Cycling Functions of Hydrothermarchaeota in Hydrothermal Sediment.</title>
        <authorList>
            <person name="Zhou Z."/>
            <person name="Liu Y."/>
            <person name="Xu W."/>
            <person name="Pan J."/>
            <person name="Luo Z.H."/>
            <person name="Li M."/>
        </authorList>
    </citation>
    <scope>NUCLEOTIDE SEQUENCE [LARGE SCALE GENOMIC DNA]</scope>
    <source>
        <strain evidence="12">SpSt-418</strain>
    </source>
</reference>
<dbReference type="GO" id="GO:0004252">
    <property type="term" value="F:serine-type endopeptidase activity"/>
    <property type="evidence" value="ECO:0007669"/>
    <property type="project" value="UniProtKB-EC"/>
</dbReference>
<evidence type="ECO:0000256" key="7">
    <source>
        <dbReference type="ARBA" id="ARBA00023163"/>
    </source>
</evidence>
<evidence type="ECO:0000256" key="3">
    <source>
        <dbReference type="ARBA" id="ARBA00022763"/>
    </source>
</evidence>
<dbReference type="NCBIfam" id="TIGR00498">
    <property type="entry name" value="lexA"/>
    <property type="match status" value="1"/>
</dbReference>
<evidence type="ECO:0000259" key="10">
    <source>
        <dbReference type="Pfam" id="PF00717"/>
    </source>
</evidence>
<keyword evidence="1" id="KW-0678">Repressor</keyword>
<dbReference type="SUPFAM" id="SSF46785">
    <property type="entry name" value="Winged helix' DNA-binding domain"/>
    <property type="match status" value="1"/>
</dbReference>
<feature type="domain" description="LexA repressor DNA-binding" evidence="11">
    <location>
        <begin position="11"/>
        <end position="66"/>
    </location>
</feature>
<dbReference type="Gene3D" id="2.10.109.10">
    <property type="entry name" value="Umud Fragment, subunit A"/>
    <property type="match status" value="1"/>
</dbReference>
<protein>
    <submittedName>
        <fullName evidence="12">Repressor LexA</fullName>
        <ecNumber evidence="12">3.4.21.88</ecNumber>
    </submittedName>
</protein>
<sequence>MASFLNALEWKVFSWIEEFVAQYGISPTVREIQQGLGYRSPSPVRTRLDALSSKGFISRLPGKTRTIRVLKSSRGIPLLGLISAHSLVETFPEQNIEHLELSLYPKFAKLSNHELSQYFALRVSGDSMIDAHIDHDDVVLLRRETDPKAIRNGTIVAARVNGTTTLKYFSRNGRIIILQPANSNYEATLINTAEQEVQIQGYFVGLMRGIV</sequence>
<dbReference type="GO" id="GO:0009432">
    <property type="term" value="P:SOS response"/>
    <property type="evidence" value="ECO:0007669"/>
    <property type="project" value="UniProtKB-KW"/>
</dbReference>
<dbReference type="InterPro" id="IPR036286">
    <property type="entry name" value="LexA/Signal_pep-like_sf"/>
</dbReference>
<evidence type="ECO:0000256" key="8">
    <source>
        <dbReference type="ARBA" id="ARBA00023204"/>
    </source>
</evidence>
<dbReference type="PANTHER" id="PTHR33516:SF2">
    <property type="entry name" value="LEXA REPRESSOR-RELATED"/>
    <property type="match status" value="1"/>
</dbReference>
<evidence type="ECO:0000256" key="9">
    <source>
        <dbReference type="ARBA" id="ARBA00023236"/>
    </source>
</evidence>
<keyword evidence="9" id="KW-0742">SOS response</keyword>
<dbReference type="GO" id="GO:0003677">
    <property type="term" value="F:DNA binding"/>
    <property type="evidence" value="ECO:0007669"/>
    <property type="project" value="UniProtKB-KW"/>
</dbReference>
<gene>
    <name evidence="12" type="primary">lexA</name>
    <name evidence="12" type="ORF">ENR64_18265</name>
</gene>
<dbReference type="GO" id="GO:0006508">
    <property type="term" value="P:proteolysis"/>
    <property type="evidence" value="ECO:0007669"/>
    <property type="project" value="InterPro"/>
</dbReference>
<dbReference type="PANTHER" id="PTHR33516">
    <property type="entry name" value="LEXA REPRESSOR"/>
    <property type="match status" value="1"/>
</dbReference>
<dbReference type="Pfam" id="PF01726">
    <property type="entry name" value="LexA_DNA_bind"/>
    <property type="match status" value="1"/>
</dbReference>
<proteinExistence type="predicted"/>
<dbReference type="InterPro" id="IPR006199">
    <property type="entry name" value="LexA_DNA-bd_dom"/>
</dbReference>
<evidence type="ECO:0000256" key="2">
    <source>
        <dbReference type="ARBA" id="ARBA00022705"/>
    </source>
</evidence>
<comment type="caution">
    <text evidence="12">The sequence shown here is derived from an EMBL/GenBank/DDBJ whole genome shotgun (WGS) entry which is preliminary data.</text>
</comment>
<evidence type="ECO:0000256" key="1">
    <source>
        <dbReference type="ARBA" id="ARBA00022491"/>
    </source>
</evidence>
<organism evidence="12">
    <name type="scientific">Oscillatoriales cyanobacterium SpSt-418</name>
    <dbReference type="NCBI Taxonomy" id="2282169"/>
    <lineage>
        <taxon>Bacteria</taxon>
        <taxon>Bacillati</taxon>
        <taxon>Cyanobacteriota</taxon>
        <taxon>Cyanophyceae</taxon>
        <taxon>Oscillatoriophycideae</taxon>
        <taxon>Oscillatoriales</taxon>
    </lineage>
</organism>
<dbReference type="InterPro" id="IPR039418">
    <property type="entry name" value="LexA-like"/>
</dbReference>
<evidence type="ECO:0000256" key="5">
    <source>
        <dbReference type="ARBA" id="ARBA00023015"/>
    </source>
</evidence>
<keyword evidence="4 12" id="KW-0378">Hydrolase</keyword>
<feature type="domain" description="Peptidase S24/S26A/S26B/S26C" evidence="10">
    <location>
        <begin position="105"/>
        <end position="203"/>
    </location>
</feature>
<dbReference type="InterPro" id="IPR036388">
    <property type="entry name" value="WH-like_DNA-bd_sf"/>
</dbReference>
<name>A0A7C3KG58_9CYAN</name>
<keyword evidence="7" id="KW-0804">Transcription</keyword>
<dbReference type="InterPro" id="IPR015927">
    <property type="entry name" value="Peptidase_S24_S26A/B/C"/>
</dbReference>
<evidence type="ECO:0000256" key="4">
    <source>
        <dbReference type="ARBA" id="ARBA00022801"/>
    </source>
</evidence>
<dbReference type="GO" id="GO:0006281">
    <property type="term" value="P:DNA repair"/>
    <property type="evidence" value="ECO:0007669"/>
    <property type="project" value="UniProtKB-KW"/>
</dbReference>
<keyword evidence="2" id="KW-0235">DNA replication</keyword>
<dbReference type="EMBL" id="DSRU01000260">
    <property type="protein sequence ID" value="HFM99663.1"/>
    <property type="molecule type" value="Genomic_DNA"/>
</dbReference>
<dbReference type="GO" id="GO:0045892">
    <property type="term" value="P:negative regulation of DNA-templated transcription"/>
    <property type="evidence" value="ECO:0007669"/>
    <property type="project" value="InterPro"/>
</dbReference>
<dbReference type="Pfam" id="PF00717">
    <property type="entry name" value="Peptidase_S24"/>
    <property type="match status" value="1"/>
</dbReference>
<dbReference type="InterPro" id="IPR050077">
    <property type="entry name" value="LexA_repressor"/>
</dbReference>
<dbReference type="GO" id="GO:0006260">
    <property type="term" value="P:DNA replication"/>
    <property type="evidence" value="ECO:0007669"/>
    <property type="project" value="UniProtKB-KW"/>
</dbReference>
<dbReference type="InterPro" id="IPR036390">
    <property type="entry name" value="WH_DNA-bd_sf"/>
</dbReference>
<evidence type="ECO:0000259" key="11">
    <source>
        <dbReference type="Pfam" id="PF01726"/>
    </source>
</evidence>
<dbReference type="Gene3D" id="1.10.10.10">
    <property type="entry name" value="Winged helix-like DNA-binding domain superfamily/Winged helix DNA-binding domain"/>
    <property type="match status" value="1"/>
</dbReference>
<dbReference type="InterPro" id="IPR006200">
    <property type="entry name" value="LexA"/>
</dbReference>
<dbReference type="SUPFAM" id="SSF51306">
    <property type="entry name" value="LexA/Signal peptidase"/>
    <property type="match status" value="1"/>
</dbReference>